<feature type="compositionally biased region" description="Low complexity" evidence="1">
    <location>
        <begin position="39"/>
        <end position="48"/>
    </location>
</feature>
<sequence length="257" mass="26915">MTPTRFAGAIGCAALLAGALLTSPQRVCAAGDAPAATPAPAATAAPATTPAPAPPMFSSDPKIAGAQHAVLAFAKATSLPALKNTLTDRSAALIGVITVLPMSFIIEMAPDQAPNPVIIPALKKDFDAYLRRYGMDASTVNNLTAIPPKVQGHGHEFLLGLSPFADRLNGKSPGAPDTETSFQLQEPLPSRLDFFKFNTIGPTRVKITPQDPKALQLPGVDTFEAVQEDGVWRIDLGDSDKIFAALAKAMKNAHKND</sequence>
<dbReference type="KEGG" id="ccot:CCAX7_15750"/>
<dbReference type="Proteomes" id="UP000287394">
    <property type="component" value="Chromosome"/>
</dbReference>
<proteinExistence type="predicted"/>
<organism evidence="3 4">
    <name type="scientific">Capsulimonas corticalis</name>
    <dbReference type="NCBI Taxonomy" id="2219043"/>
    <lineage>
        <taxon>Bacteria</taxon>
        <taxon>Bacillati</taxon>
        <taxon>Armatimonadota</taxon>
        <taxon>Armatimonadia</taxon>
        <taxon>Capsulimonadales</taxon>
        <taxon>Capsulimonadaceae</taxon>
        <taxon>Capsulimonas</taxon>
    </lineage>
</organism>
<name>A0A402CZ81_9BACT</name>
<evidence type="ECO:0000256" key="2">
    <source>
        <dbReference type="SAM" id="SignalP"/>
    </source>
</evidence>
<evidence type="ECO:0000313" key="4">
    <source>
        <dbReference type="Proteomes" id="UP000287394"/>
    </source>
</evidence>
<reference evidence="3 4" key="1">
    <citation type="journal article" date="2019" name="Int. J. Syst. Evol. Microbiol.">
        <title>Capsulimonas corticalis gen. nov., sp. nov., an aerobic capsulated bacterium, of a novel bacterial order, Capsulimonadales ord. nov., of the class Armatimonadia of the phylum Armatimonadetes.</title>
        <authorList>
            <person name="Li J."/>
            <person name="Kudo C."/>
            <person name="Tonouchi A."/>
        </authorList>
    </citation>
    <scope>NUCLEOTIDE SEQUENCE [LARGE SCALE GENOMIC DNA]</scope>
    <source>
        <strain evidence="3 4">AX-7</strain>
    </source>
</reference>
<evidence type="ECO:0000256" key="1">
    <source>
        <dbReference type="SAM" id="MobiDB-lite"/>
    </source>
</evidence>
<dbReference type="EMBL" id="AP025739">
    <property type="protein sequence ID" value="BDI29524.1"/>
    <property type="molecule type" value="Genomic_DNA"/>
</dbReference>
<protein>
    <submittedName>
        <fullName evidence="3">Uncharacterized protein</fullName>
    </submittedName>
</protein>
<accession>A0A402CZ81</accession>
<keyword evidence="4" id="KW-1185">Reference proteome</keyword>
<evidence type="ECO:0000313" key="3">
    <source>
        <dbReference type="EMBL" id="BDI29524.1"/>
    </source>
</evidence>
<feature type="chain" id="PRO_5044340416" evidence="2">
    <location>
        <begin position="30"/>
        <end position="257"/>
    </location>
</feature>
<dbReference type="AlphaFoldDB" id="A0A402CZ81"/>
<keyword evidence="2" id="KW-0732">Signal</keyword>
<feature type="signal peptide" evidence="2">
    <location>
        <begin position="1"/>
        <end position="29"/>
    </location>
</feature>
<feature type="region of interest" description="Disordered" evidence="1">
    <location>
        <begin position="39"/>
        <end position="59"/>
    </location>
</feature>
<gene>
    <name evidence="3" type="ORF">CCAX7_15750</name>
</gene>
<dbReference type="RefSeq" id="WP_119322598.1">
    <property type="nucleotide sequence ID" value="NZ_AP025739.1"/>
</dbReference>